<protein>
    <submittedName>
        <fullName evidence="2">Uncharacterized protein</fullName>
    </submittedName>
</protein>
<evidence type="ECO:0000313" key="3">
    <source>
        <dbReference type="Proteomes" id="UP000794436"/>
    </source>
</evidence>
<gene>
    <name evidence="2" type="ORF">Poli38472_004475</name>
</gene>
<evidence type="ECO:0000313" key="2">
    <source>
        <dbReference type="EMBL" id="TMW59406.1"/>
    </source>
</evidence>
<dbReference type="Proteomes" id="UP000794436">
    <property type="component" value="Unassembled WGS sequence"/>
</dbReference>
<evidence type="ECO:0000256" key="1">
    <source>
        <dbReference type="SAM" id="MobiDB-lite"/>
    </source>
</evidence>
<sequence>MPLCDISTRSPQLRTAKMDTSGTLSPVETTRKASSMFRKRPREWNATEDDEVVALLMMASAATAQQPPCEEIDVEVSMPLRRRQRRYESIESEWPLVQRPSEFTSQNDATIEVELSTIKDIQARVDNVGQQVAKALEQVTHLRCMMSLAIAQERATQQRVNPLAPLSHPPARLTVERMRISHLCPPQLPFGQV</sequence>
<accession>A0A8K1CA01</accession>
<organism evidence="2 3">
    <name type="scientific">Pythium oligandrum</name>
    <name type="common">Mycoparasitic fungus</name>
    <dbReference type="NCBI Taxonomy" id="41045"/>
    <lineage>
        <taxon>Eukaryota</taxon>
        <taxon>Sar</taxon>
        <taxon>Stramenopiles</taxon>
        <taxon>Oomycota</taxon>
        <taxon>Peronosporomycetes</taxon>
        <taxon>Pythiales</taxon>
        <taxon>Pythiaceae</taxon>
        <taxon>Pythium</taxon>
    </lineage>
</organism>
<comment type="caution">
    <text evidence="2">The sequence shown here is derived from an EMBL/GenBank/DDBJ whole genome shotgun (WGS) entry which is preliminary data.</text>
</comment>
<feature type="region of interest" description="Disordered" evidence="1">
    <location>
        <begin position="15"/>
        <end position="38"/>
    </location>
</feature>
<dbReference type="AlphaFoldDB" id="A0A8K1CA01"/>
<proteinExistence type="predicted"/>
<dbReference type="EMBL" id="SPLM01000109">
    <property type="protein sequence ID" value="TMW59406.1"/>
    <property type="molecule type" value="Genomic_DNA"/>
</dbReference>
<keyword evidence="3" id="KW-1185">Reference proteome</keyword>
<name>A0A8K1CA01_PYTOL</name>
<reference evidence="2" key="1">
    <citation type="submission" date="2019-03" db="EMBL/GenBank/DDBJ databases">
        <title>Long read genome sequence of the mycoparasitic Pythium oligandrum ATCC 38472 isolated from sugarbeet rhizosphere.</title>
        <authorList>
            <person name="Gaulin E."/>
        </authorList>
    </citation>
    <scope>NUCLEOTIDE SEQUENCE</scope>
    <source>
        <strain evidence="2">ATCC 38472_TT</strain>
    </source>
</reference>
<feature type="compositionally biased region" description="Polar residues" evidence="1">
    <location>
        <begin position="15"/>
        <end position="28"/>
    </location>
</feature>